<feature type="compositionally biased region" description="Basic residues" evidence="2">
    <location>
        <begin position="604"/>
        <end position="614"/>
    </location>
</feature>
<protein>
    <recommendedName>
        <fullName evidence="3">Arrestin C-terminal-like domain-containing protein</fullName>
    </recommendedName>
</protein>
<feature type="compositionally biased region" description="Polar residues" evidence="2">
    <location>
        <begin position="121"/>
        <end position="130"/>
    </location>
</feature>
<feature type="region of interest" description="Disordered" evidence="2">
    <location>
        <begin position="50"/>
        <end position="69"/>
    </location>
</feature>
<dbReference type="SUPFAM" id="SSF81296">
    <property type="entry name" value="E set domains"/>
    <property type="match status" value="1"/>
</dbReference>
<feature type="compositionally biased region" description="Low complexity" evidence="2">
    <location>
        <begin position="138"/>
        <end position="147"/>
    </location>
</feature>
<gene>
    <name evidence="4" type="ORF">EJ03DRAFT_329490</name>
</gene>
<dbReference type="EMBL" id="ML995861">
    <property type="protein sequence ID" value="KAF2767072.1"/>
    <property type="molecule type" value="Genomic_DNA"/>
</dbReference>
<dbReference type="InterPro" id="IPR011022">
    <property type="entry name" value="Arrestin_C-like"/>
</dbReference>
<dbReference type="Proteomes" id="UP000799436">
    <property type="component" value="Unassembled WGS sequence"/>
</dbReference>
<evidence type="ECO:0000256" key="2">
    <source>
        <dbReference type="SAM" id="MobiDB-lite"/>
    </source>
</evidence>
<dbReference type="PANTHER" id="PTHR11188">
    <property type="entry name" value="ARRESTIN DOMAIN CONTAINING PROTEIN"/>
    <property type="match status" value="1"/>
</dbReference>
<evidence type="ECO:0000313" key="5">
    <source>
        <dbReference type="Proteomes" id="UP000799436"/>
    </source>
</evidence>
<feature type="compositionally biased region" description="Polar residues" evidence="2">
    <location>
        <begin position="634"/>
        <end position="646"/>
    </location>
</feature>
<dbReference type="InterPro" id="IPR014756">
    <property type="entry name" value="Ig_E-set"/>
</dbReference>
<feature type="compositionally biased region" description="Polar residues" evidence="2">
    <location>
        <begin position="774"/>
        <end position="783"/>
    </location>
</feature>
<evidence type="ECO:0000313" key="4">
    <source>
        <dbReference type="EMBL" id="KAF2767072.1"/>
    </source>
</evidence>
<evidence type="ECO:0000256" key="1">
    <source>
        <dbReference type="ARBA" id="ARBA00005298"/>
    </source>
</evidence>
<dbReference type="AlphaFoldDB" id="A0A6G1L3A8"/>
<feature type="compositionally biased region" description="Pro residues" evidence="2">
    <location>
        <begin position="189"/>
        <end position="201"/>
    </location>
</feature>
<feature type="compositionally biased region" description="Basic and acidic residues" evidence="2">
    <location>
        <begin position="739"/>
        <end position="748"/>
    </location>
</feature>
<dbReference type="GO" id="GO:0005737">
    <property type="term" value="C:cytoplasm"/>
    <property type="evidence" value="ECO:0007669"/>
    <property type="project" value="TreeGrafter"/>
</dbReference>
<feature type="region of interest" description="Disordered" evidence="2">
    <location>
        <begin position="1"/>
        <end position="44"/>
    </location>
</feature>
<feature type="compositionally biased region" description="Basic and acidic residues" evidence="2">
    <location>
        <begin position="1"/>
        <end position="12"/>
    </location>
</feature>
<feature type="compositionally biased region" description="Low complexity" evidence="2">
    <location>
        <begin position="158"/>
        <end position="170"/>
    </location>
</feature>
<dbReference type="OrthoDB" id="298939at2759"/>
<feature type="region of interest" description="Disordered" evidence="2">
    <location>
        <begin position="601"/>
        <end position="671"/>
    </location>
</feature>
<accession>A0A6G1L3A8</accession>
<feature type="domain" description="Arrestin C-terminal-like" evidence="3">
    <location>
        <begin position="438"/>
        <end position="586"/>
    </location>
</feature>
<dbReference type="SMART" id="SM01017">
    <property type="entry name" value="Arrestin_C"/>
    <property type="match status" value="1"/>
</dbReference>
<reference evidence="4" key="1">
    <citation type="journal article" date="2020" name="Stud. Mycol.">
        <title>101 Dothideomycetes genomes: a test case for predicting lifestyles and emergence of pathogens.</title>
        <authorList>
            <person name="Haridas S."/>
            <person name="Albert R."/>
            <person name="Binder M."/>
            <person name="Bloem J."/>
            <person name="Labutti K."/>
            <person name="Salamov A."/>
            <person name="Andreopoulos B."/>
            <person name="Baker S."/>
            <person name="Barry K."/>
            <person name="Bills G."/>
            <person name="Bluhm B."/>
            <person name="Cannon C."/>
            <person name="Castanera R."/>
            <person name="Culley D."/>
            <person name="Daum C."/>
            <person name="Ezra D."/>
            <person name="Gonzalez J."/>
            <person name="Henrissat B."/>
            <person name="Kuo A."/>
            <person name="Liang C."/>
            <person name="Lipzen A."/>
            <person name="Lutzoni F."/>
            <person name="Magnuson J."/>
            <person name="Mondo S."/>
            <person name="Nolan M."/>
            <person name="Ohm R."/>
            <person name="Pangilinan J."/>
            <person name="Park H.-J."/>
            <person name="Ramirez L."/>
            <person name="Alfaro M."/>
            <person name="Sun H."/>
            <person name="Tritt A."/>
            <person name="Yoshinaga Y."/>
            <person name="Zwiers L.-H."/>
            <person name="Turgeon B."/>
            <person name="Goodwin S."/>
            <person name="Spatafora J."/>
            <person name="Crous P."/>
            <person name="Grigoriev I."/>
        </authorList>
    </citation>
    <scope>NUCLEOTIDE SEQUENCE</scope>
    <source>
        <strain evidence="4">CBS 116005</strain>
    </source>
</reference>
<dbReference type="InterPro" id="IPR014752">
    <property type="entry name" value="Arrestin-like_C"/>
</dbReference>
<proteinExistence type="inferred from homology"/>
<dbReference type="PANTHER" id="PTHR11188:SF17">
    <property type="entry name" value="FI21816P1"/>
    <property type="match status" value="1"/>
</dbReference>
<feature type="compositionally biased region" description="Pro residues" evidence="2">
    <location>
        <begin position="25"/>
        <end position="37"/>
    </location>
</feature>
<feature type="non-terminal residue" evidence="4">
    <location>
        <position position="894"/>
    </location>
</feature>
<dbReference type="InterPro" id="IPR050357">
    <property type="entry name" value="Arrestin_domain-protein"/>
</dbReference>
<keyword evidence="5" id="KW-1185">Reference proteome</keyword>
<feature type="region of interest" description="Disordered" evidence="2">
    <location>
        <begin position="83"/>
        <end position="218"/>
    </location>
</feature>
<name>A0A6G1L3A8_9PEZI</name>
<dbReference type="Gene3D" id="2.60.40.640">
    <property type="match status" value="1"/>
</dbReference>
<dbReference type="Pfam" id="PF02752">
    <property type="entry name" value="Arrestin_C"/>
    <property type="match status" value="1"/>
</dbReference>
<sequence>MAHRVRGYEISRPKPLQTNQLIFDSPPPPPPPQPPSPNYAAPQSVVTVKALDDGPTWPTSASRPLSDIREITEPSLIDLVVRRQSRNARARRSQSRGRCSPQRYGSSLRKEETVRRYGSAKSKNVPTAQVQEKEFHIAATSSSYSATPPEHHGAYAIPQSSVPRRSSSFSKSERPMLPPKGHTRKPSARLPPLPPPLPPAPALSIPNRGQSRSPVKEARLRLDPITSDTARRVPSRTLVRNPQPTDILEFPSYKHPRLKLDLQASAPVFVGGGSVEGFVKVTADGNERSRQRRTLGLGSLAVDVIGFEDVSGGRRAIFIALGTELVDAQHPPSASMIEPSNPVTPGDKFWTLSPSVSALPFMISLPLDTGPPPFQSKQGNIRFMLCATALIRDAGNHYRVRTSQEVQVLPTYDPEKALTSLPSPLTAADELRMPRTGITESVKVTVGLHRQVWVSGSTIFVDVHIVNKSRKAVKRLDLSLERDILLYKYTVAATREKSAGHARVFESNHQSMAAMSSLKSGTNGWSGVDAHSSATRTCDLELPKGHATIRCGKYFEVRYFLNVTVAISNTKLVSLQLPIILIHMNSLDVVPNSVAQVAAAIQEKRHRRERHKRQEHSESTKPSTAKSHHHRGRSLSSPAQTSTAAYDSTVHRKPSYTQGRAFAAPRQQSLERTRAERADLDNLRQALDSSPRKHAPQLQGFALKKMASSISIGNVSLDGRSGGGTYESALKVLGFRTPEEKNKRDLREPASSAEGVDSIRERMRRMRSFESVGSKRSPSTPQSAAAAGFGPWQENVRPCGVRHQIDPQLLGMAGTTSQGSTAPMFNQGTGLVADGPTIRPGTQQDFRGRRLESEGVGGAARRPSRSHSIKDRGVQLWEQVRVRGRERDGTMEGW</sequence>
<comment type="similarity">
    <text evidence="1">Belongs to the arrestin family.</text>
</comment>
<feature type="region of interest" description="Disordered" evidence="2">
    <location>
        <begin position="739"/>
        <end position="791"/>
    </location>
</feature>
<feature type="compositionally biased region" description="Basic residues" evidence="2">
    <location>
        <begin position="83"/>
        <end position="95"/>
    </location>
</feature>
<dbReference type="GO" id="GO:0015031">
    <property type="term" value="P:protein transport"/>
    <property type="evidence" value="ECO:0007669"/>
    <property type="project" value="TreeGrafter"/>
</dbReference>
<feature type="region of interest" description="Disordered" evidence="2">
    <location>
        <begin position="829"/>
        <end position="872"/>
    </location>
</feature>
<organism evidence="4 5">
    <name type="scientific">Teratosphaeria nubilosa</name>
    <dbReference type="NCBI Taxonomy" id="161662"/>
    <lineage>
        <taxon>Eukaryota</taxon>
        <taxon>Fungi</taxon>
        <taxon>Dikarya</taxon>
        <taxon>Ascomycota</taxon>
        <taxon>Pezizomycotina</taxon>
        <taxon>Dothideomycetes</taxon>
        <taxon>Dothideomycetidae</taxon>
        <taxon>Mycosphaerellales</taxon>
        <taxon>Teratosphaeriaceae</taxon>
        <taxon>Teratosphaeria</taxon>
    </lineage>
</organism>
<evidence type="ECO:0000259" key="3">
    <source>
        <dbReference type="SMART" id="SM01017"/>
    </source>
</evidence>